<dbReference type="SUPFAM" id="SSF53474">
    <property type="entry name" value="alpha/beta-Hydrolases"/>
    <property type="match status" value="1"/>
</dbReference>
<name>A0A0N4ZLU2_PARTI</name>
<accession>A0A0N4ZLU2</accession>
<proteinExistence type="predicted"/>
<sequence length="512" mass="58438">MLKDCLSKPYIKSEDEVNLVEDLNLRIRYERGKISSHNKSMISLNLKYDAKNMSNNGEKVELTKYNSNLEHGTLIIAIEDDKQNEFVAPLNISNKLVKDYKFLQKVKSNDAGVQLVDENTKKKIICNMKSSKKKSTGCNNSFIDRVISIYDDVKYFFNIANTFLYVITPPTKKSIVRKAAFHPPARGKNYFLTNNSEHSNLVFKSAEEAHGHKNVILCLPSLINERNVAVDLFQQVLRTRVKIIENRLKTKIVTLLCRCVHSYKTNKKSPYLIIFSQPNSSDITDPNFVDVADYLNIDVLVYDYGGFGLSQSKPGEEELFADIDAVFEYACNGLKYQPENIILFGFSMGTAVSVYLASRIKDLAGVILLAPFTSLLRVLFQKPKEEKTSRYDQFVTVDRINKIKAKTLIIHGTNDSMVSLKHSMILFSKLNHPATPLWLPGATHQSVYCEKETWRRIKTFCKHELNLKKKWKHAVFLKKKRRLNSVISKAFTNTVLELSSSNDMSDRSTSKA</sequence>
<dbReference type="PANTHER" id="PTHR12277">
    <property type="entry name" value="ALPHA/BETA HYDROLASE DOMAIN-CONTAINING PROTEIN"/>
    <property type="match status" value="1"/>
</dbReference>
<dbReference type="GO" id="GO:0005886">
    <property type="term" value="C:plasma membrane"/>
    <property type="evidence" value="ECO:0007669"/>
    <property type="project" value="TreeGrafter"/>
</dbReference>
<dbReference type="InterPro" id="IPR029058">
    <property type="entry name" value="AB_hydrolase_fold"/>
</dbReference>
<dbReference type="STRING" id="131310.A0A0N4ZLU2"/>
<reference evidence="3" key="1">
    <citation type="submission" date="2017-02" db="UniProtKB">
        <authorList>
            <consortium name="WormBaseParasite"/>
        </authorList>
    </citation>
    <scope>IDENTIFICATION</scope>
</reference>
<dbReference type="Proteomes" id="UP000038045">
    <property type="component" value="Unplaced"/>
</dbReference>
<dbReference type="InterPro" id="IPR022742">
    <property type="entry name" value="Hydrolase_4"/>
</dbReference>
<evidence type="ECO:0000313" key="3">
    <source>
        <dbReference type="WBParaSite" id="PTRK_0000948000.1"/>
    </source>
</evidence>
<evidence type="ECO:0000313" key="2">
    <source>
        <dbReference type="Proteomes" id="UP000038045"/>
    </source>
</evidence>
<protein>
    <submittedName>
        <fullName evidence="3">Hydrolase_4 domain-containing protein</fullName>
    </submittedName>
</protein>
<dbReference type="GO" id="GO:0010008">
    <property type="term" value="C:endosome membrane"/>
    <property type="evidence" value="ECO:0007669"/>
    <property type="project" value="TreeGrafter"/>
</dbReference>
<dbReference type="AlphaFoldDB" id="A0A0N4ZLU2"/>
<evidence type="ECO:0000259" key="1">
    <source>
        <dbReference type="Pfam" id="PF12146"/>
    </source>
</evidence>
<organism evidence="2 3">
    <name type="scientific">Parastrongyloides trichosuri</name>
    <name type="common">Possum-specific nematode worm</name>
    <dbReference type="NCBI Taxonomy" id="131310"/>
    <lineage>
        <taxon>Eukaryota</taxon>
        <taxon>Metazoa</taxon>
        <taxon>Ecdysozoa</taxon>
        <taxon>Nematoda</taxon>
        <taxon>Chromadorea</taxon>
        <taxon>Rhabditida</taxon>
        <taxon>Tylenchina</taxon>
        <taxon>Panagrolaimomorpha</taxon>
        <taxon>Strongyloidoidea</taxon>
        <taxon>Strongyloididae</taxon>
        <taxon>Parastrongyloides</taxon>
    </lineage>
</organism>
<dbReference type="WBParaSite" id="PTRK_0000948000.1">
    <property type="protein sequence ID" value="PTRK_0000948000.1"/>
    <property type="gene ID" value="PTRK_0000948000"/>
</dbReference>
<feature type="domain" description="Serine aminopeptidase S33" evidence="1">
    <location>
        <begin position="296"/>
        <end position="374"/>
    </location>
</feature>
<keyword evidence="2" id="KW-1185">Reference proteome</keyword>
<dbReference type="Pfam" id="PF12146">
    <property type="entry name" value="Hydrolase_4"/>
    <property type="match status" value="1"/>
</dbReference>
<dbReference type="GO" id="GO:0008474">
    <property type="term" value="F:palmitoyl-(protein) hydrolase activity"/>
    <property type="evidence" value="ECO:0007669"/>
    <property type="project" value="TreeGrafter"/>
</dbReference>
<dbReference type="PANTHER" id="PTHR12277:SF56">
    <property type="entry name" value="AB HYDROLASE-1 DOMAIN-CONTAINING PROTEIN"/>
    <property type="match status" value="1"/>
</dbReference>
<dbReference type="Gene3D" id="3.40.50.1820">
    <property type="entry name" value="alpha/beta hydrolase"/>
    <property type="match status" value="1"/>
</dbReference>